<comment type="caution">
    <text evidence="1">The sequence shown here is derived from an EMBL/GenBank/DDBJ whole genome shotgun (WGS) entry which is preliminary data.</text>
</comment>
<evidence type="ECO:0008006" key="3">
    <source>
        <dbReference type="Google" id="ProtNLM"/>
    </source>
</evidence>
<name>A0A840RS97_9BURK</name>
<reference evidence="1 2" key="1">
    <citation type="submission" date="2020-08" db="EMBL/GenBank/DDBJ databases">
        <title>Genomic Encyclopedia of Type Strains, Phase IV (KMG-IV): sequencing the most valuable type-strain genomes for metagenomic binning, comparative biology and taxonomic classification.</title>
        <authorList>
            <person name="Goeker M."/>
        </authorList>
    </citation>
    <scope>NUCLEOTIDE SEQUENCE [LARGE SCALE GENOMIC DNA]</scope>
    <source>
        <strain evidence="1 2">DSM 23240</strain>
    </source>
</reference>
<evidence type="ECO:0000313" key="1">
    <source>
        <dbReference type="EMBL" id="MBB5201367.1"/>
    </source>
</evidence>
<sequence>MTTEELLLGKFGPYMTIGQLAEILHRSAEGLRISLCSDNEMSRILRPTRVKFGRRVYFRTLQVIEALSQIGESSQVVK</sequence>
<dbReference type="AlphaFoldDB" id="A0A840RS97"/>
<dbReference type="EMBL" id="JACHHQ010000007">
    <property type="protein sequence ID" value="MBB5201367.1"/>
    <property type="molecule type" value="Genomic_DNA"/>
</dbReference>
<protein>
    <recommendedName>
        <fullName evidence="3">Plasmid-related protein</fullName>
    </recommendedName>
</protein>
<proteinExistence type="predicted"/>
<dbReference type="RefSeq" id="WP_168053691.1">
    <property type="nucleotide sequence ID" value="NZ_JAAOZT010000003.1"/>
</dbReference>
<organism evidence="1 2">
    <name type="scientific">Glaciimonas immobilis</name>
    <dbReference type="NCBI Taxonomy" id="728004"/>
    <lineage>
        <taxon>Bacteria</taxon>
        <taxon>Pseudomonadati</taxon>
        <taxon>Pseudomonadota</taxon>
        <taxon>Betaproteobacteria</taxon>
        <taxon>Burkholderiales</taxon>
        <taxon>Oxalobacteraceae</taxon>
        <taxon>Glaciimonas</taxon>
    </lineage>
</organism>
<accession>A0A840RS97</accession>
<gene>
    <name evidence="1" type="ORF">HNR39_003220</name>
</gene>
<keyword evidence="2" id="KW-1185">Reference proteome</keyword>
<dbReference type="Proteomes" id="UP000571084">
    <property type="component" value="Unassembled WGS sequence"/>
</dbReference>
<evidence type="ECO:0000313" key="2">
    <source>
        <dbReference type="Proteomes" id="UP000571084"/>
    </source>
</evidence>